<evidence type="ECO:0000256" key="1">
    <source>
        <dbReference type="SAM" id="Phobius"/>
    </source>
</evidence>
<keyword evidence="1" id="KW-0812">Transmembrane</keyword>
<dbReference type="EMBL" id="JACPSX010000210">
    <property type="protein sequence ID" value="MBI3015552.1"/>
    <property type="molecule type" value="Genomic_DNA"/>
</dbReference>
<comment type="caution">
    <text evidence="2">The sequence shown here is derived from an EMBL/GenBank/DDBJ whole genome shotgun (WGS) entry which is preliminary data.</text>
</comment>
<keyword evidence="1" id="KW-1133">Transmembrane helix</keyword>
<reference evidence="2" key="1">
    <citation type="submission" date="2020-07" db="EMBL/GenBank/DDBJ databases">
        <title>Huge and variable diversity of episymbiotic CPR bacteria and DPANN archaea in groundwater ecosystems.</title>
        <authorList>
            <person name="He C.Y."/>
            <person name="Keren R."/>
            <person name="Whittaker M."/>
            <person name="Farag I.F."/>
            <person name="Doudna J."/>
            <person name="Cate J.H.D."/>
            <person name="Banfield J.F."/>
        </authorList>
    </citation>
    <scope>NUCLEOTIDE SEQUENCE</scope>
    <source>
        <strain evidence="2">NC_groundwater_717_Ag_S-0.2um_59_8</strain>
    </source>
</reference>
<organism evidence="2 3">
    <name type="scientific">Tectimicrobiota bacterium</name>
    <dbReference type="NCBI Taxonomy" id="2528274"/>
    <lineage>
        <taxon>Bacteria</taxon>
        <taxon>Pseudomonadati</taxon>
        <taxon>Nitrospinota/Tectimicrobiota group</taxon>
        <taxon>Candidatus Tectimicrobiota</taxon>
    </lineage>
</organism>
<accession>A0A932GQV7</accession>
<protein>
    <submittedName>
        <fullName evidence="2">Zf-HC2 domain-containing protein</fullName>
    </submittedName>
</protein>
<dbReference type="Proteomes" id="UP000741360">
    <property type="component" value="Unassembled WGS sequence"/>
</dbReference>
<feature type="non-terminal residue" evidence="2">
    <location>
        <position position="183"/>
    </location>
</feature>
<evidence type="ECO:0000313" key="2">
    <source>
        <dbReference type="EMBL" id="MBI3015552.1"/>
    </source>
</evidence>
<proteinExistence type="predicted"/>
<name>A0A932GQV7_UNCTE</name>
<keyword evidence="1" id="KW-0472">Membrane</keyword>
<gene>
    <name evidence="2" type="ORF">HYY65_10935</name>
</gene>
<evidence type="ECO:0000313" key="3">
    <source>
        <dbReference type="Proteomes" id="UP000741360"/>
    </source>
</evidence>
<dbReference type="AlphaFoldDB" id="A0A932GQV7"/>
<feature type="transmembrane region" description="Helical" evidence="1">
    <location>
        <begin position="85"/>
        <end position="103"/>
    </location>
</feature>
<sequence length="183" mass="20625">MNCKEVQERIEELAHGFVPAPEEHALKVHLLSCGSCGQRYQWVEKMALEIAGKATRHPLPDELRRAIEKDLSRGAAIKSWLRPTLWVPAAALAVAVLALAVLFGRPERESLPVARVIQAVVGDYQRQWFDFRRGDPELARADLQRWLEKAIDLEEELPFKGNDEFLLLGARVVEISGRQAALL</sequence>